<protein>
    <submittedName>
        <fullName evidence="1">Uncharacterized protein</fullName>
    </submittedName>
</protein>
<name>A0A6N9HG04_9BURK</name>
<keyword evidence="2" id="KW-1185">Reference proteome</keyword>
<sequence>MRQLLNTGALQALAAAVIKANTLRSTSNSYPLRQRRVALGLDFDMQHLAAIAQDRAGQHVGD</sequence>
<evidence type="ECO:0000313" key="1">
    <source>
        <dbReference type="EMBL" id="MYN01952.1"/>
    </source>
</evidence>
<dbReference type="AlphaFoldDB" id="A0A6N9HG04"/>
<organism evidence="1 2">
    <name type="scientific">Pseudoduganella guangdongensis</name>
    <dbReference type="NCBI Taxonomy" id="2692179"/>
    <lineage>
        <taxon>Bacteria</taxon>
        <taxon>Pseudomonadati</taxon>
        <taxon>Pseudomonadota</taxon>
        <taxon>Betaproteobacteria</taxon>
        <taxon>Burkholderiales</taxon>
        <taxon>Oxalobacteraceae</taxon>
        <taxon>Telluria group</taxon>
        <taxon>Pseudoduganella</taxon>
    </lineage>
</organism>
<proteinExistence type="predicted"/>
<comment type="caution">
    <text evidence="1">The sequence shown here is derived from an EMBL/GenBank/DDBJ whole genome shotgun (WGS) entry which is preliminary data.</text>
</comment>
<dbReference type="Proteomes" id="UP000448575">
    <property type="component" value="Unassembled WGS sequence"/>
</dbReference>
<dbReference type="EMBL" id="WWCJ01000004">
    <property type="protein sequence ID" value="MYN01952.1"/>
    <property type="molecule type" value="Genomic_DNA"/>
</dbReference>
<dbReference type="RefSeq" id="WP_161024942.1">
    <property type="nucleotide sequence ID" value="NZ_WWCJ01000004.1"/>
</dbReference>
<accession>A0A6N9HG04</accession>
<gene>
    <name evidence="1" type="ORF">GTP41_07535</name>
</gene>
<reference evidence="1 2" key="1">
    <citation type="submission" date="2019-12" db="EMBL/GenBank/DDBJ databases">
        <title>Novel species isolated from a subtropical stream in China.</title>
        <authorList>
            <person name="Lu H."/>
        </authorList>
    </citation>
    <scope>NUCLEOTIDE SEQUENCE [LARGE SCALE GENOMIC DNA]</scope>
    <source>
        <strain evidence="1 2">DS3</strain>
    </source>
</reference>
<evidence type="ECO:0000313" key="2">
    <source>
        <dbReference type="Proteomes" id="UP000448575"/>
    </source>
</evidence>